<dbReference type="RefSeq" id="WP_170208122.1">
    <property type="nucleotide sequence ID" value="NZ_QWDN01000462.1"/>
</dbReference>
<evidence type="ECO:0000313" key="2">
    <source>
        <dbReference type="Proteomes" id="UP000298340"/>
    </source>
</evidence>
<dbReference type="AlphaFoldDB" id="A0A4Y7U5X5"/>
<organism evidence="1 2">
    <name type="scientific">Flavobacterium circumlabens</name>
    <dbReference type="NCBI Taxonomy" id="2133765"/>
    <lineage>
        <taxon>Bacteria</taxon>
        <taxon>Pseudomonadati</taxon>
        <taxon>Bacteroidota</taxon>
        <taxon>Flavobacteriia</taxon>
        <taxon>Flavobacteriales</taxon>
        <taxon>Flavobacteriaceae</taxon>
        <taxon>Flavobacterium</taxon>
    </lineage>
</organism>
<evidence type="ECO:0000313" key="1">
    <source>
        <dbReference type="EMBL" id="TEB41199.1"/>
    </source>
</evidence>
<dbReference type="Proteomes" id="UP000298340">
    <property type="component" value="Unassembled WGS sequence"/>
</dbReference>
<protein>
    <submittedName>
        <fullName evidence="1">Uncharacterized protein</fullName>
    </submittedName>
</protein>
<proteinExistence type="predicted"/>
<sequence length="136" mass="15005">FTVAKFYRIAAVFNDPNMYGLLIGVSPDAGAFKNLQFEILYKKINDAIGMYQIDLQLPDQFRHLEFGAVSVTLPLIGVKVYTNGNFYLDFGFPASITDFSRSFSVQVFPFLGFGGFYFGYLSGATSSNVPTTTCGV</sequence>
<accession>A0A4Y7U5X5</accession>
<feature type="non-terminal residue" evidence="1">
    <location>
        <position position="1"/>
    </location>
</feature>
<comment type="caution">
    <text evidence="1">The sequence shown here is derived from an EMBL/GenBank/DDBJ whole genome shotgun (WGS) entry which is preliminary data.</text>
</comment>
<gene>
    <name evidence="1" type="ORF">D0809_26740</name>
</gene>
<dbReference type="EMBL" id="QWDN01000462">
    <property type="protein sequence ID" value="TEB41199.1"/>
    <property type="molecule type" value="Genomic_DNA"/>
</dbReference>
<name>A0A4Y7U5X5_9FLAO</name>
<reference evidence="1 2" key="1">
    <citation type="journal article" date="2018" name="Syst. Appl. Microbiol.">
        <title>Flavobacterium circumlabens sp. nov. and Flavobacterium cupreum sp. nov., two psychrotrophic species isolated from Antarctic environmental samples.</title>
        <authorList>
            <person name="Kralova S."/>
            <person name="Busse H.J."/>
            <person name="Svec P."/>
            <person name="Maslanova I."/>
            <person name="Stankova E."/>
            <person name="Bartak M."/>
            <person name="Sedlacek I."/>
        </authorList>
    </citation>
    <scope>NUCLEOTIDE SEQUENCE [LARGE SCALE GENOMIC DNA]</scope>
    <source>
        <strain evidence="1 2">CCM 8828</strain>
    </source>
</reference>
<feature type="non-terminal residue" evidence="1">
    <location>
        <position position="136"/>
    </location>
</feature>